<dbReference type="SUPFAM" id="SSF53448">
    <property type="entry name" value="Nucleotide-diphospho-sugar transferases"/>
    <property type="match status" value="1"/>
</dbReference>
<evidence type="ECO:0000313" key="2">
    <source>
        <dbReference type="RefSeq" id="XP_015592272.1"/>
    </source>
</evidence>
<dbReference type="AlphaFoldDB" id="A0AAJ7BQZ1"/>
<accession>A0AAJ7BQZ1</accession>
<dbReference type="Proteomes" id="UP000694920">
    <property type="component" value="Unplaced"/>
</dbReference>
<dbReference type="KEGG" id="ccin:107266371"/>
<protein>
    <submittedName>
        <fullName evidence="2">Xyloside xylosyltransferase 1</fullName>
    </submittedName>
</protein>
<dbReference type="RefSeq" id="XP_015592272.1">
    <property type="nucleotide sequence ID" value="XM_015736786.2"/>
</dbReference>
<sequence length="369" mass="42542">MYLLRKILLKLTFCAVFFVLLYSFQASTSVYWNTYNFGGQNVSEKMEFPSAVAVAKYSNDIASSSYVDSTVTPKKIEYYNVWCIFTKVTSNSPIRRKFKIFSETLLRLATVDIAFHVITDSDSKGIAENEIQGIMRMTGKLMKVQYYDVHKLASQLENIVSVMSPHFSSKPGTYYSDALFFLSLGLHRIAPMDQNLAVMFDVDTKLRRDIKELFQEFNHFGEKALFGLAPELTPVYRHVLYLYRSKNPKTIFGEPLYSGGYSGYNSGVILINLERLRNSLEYDQIVSQDSVDHLAEKFNFKGHLGDQDFYTILGMERPEFIYTLDCGWNRQLCTWWRDRGYTDVFSSYAQCDSETKLWHGNCNAPIPDD</sequence>
<proteinExistence type="predicted"/>
<dbReference type="CTD" id="37833"/>
<dbReference type="InterPro" id="IPR029044">
    <property type="entry name" value="Nucleotide-diphossugar_trans"/>
</dbReference>
<dbReference type="InterPro" id="IPR042465">
    <property type="entry name" value="XXLT1"/>
</dbReference>
<dbReference type="GO" id="GO:0016266">
    <property type="term" value="P:protein O-linked glycosylation via N-acetyl-galactosamine"/>
    <property type="evidence" value="ECO:0007669"/>
    <property type="project" value="TreeGrafter"/>
</dbReference>
<organism evidence="1 2">
    <name type="scientific">Cephus cinctus</name>
    <name type="common">Wheat stem sawfly</name>
    <dbReference type="NCBI Taxonomy" id="211228"/>
    <lineage>
        <taxon>Eukaryota</taxon>
        <taxon>Metazoa</taxon>
        <taxon>Ecdysozoa</taxon>
        <taxon>Arthropoda</taxon>
        <taxon>Hexapoda</taxon>
        <taxon>Insecta</taxon>
        <taxon>Pterygota</taxon>
        <taxon>Neoptera</taxon>
        <taxon>Endopterygota</taxon>
        <taxon>Hymenoptera</taxon>
        <taxon>Cephoidea</taxon>
        <taxon>Cephidae</taxon>
        <taxon>Cephus</taxon>
    </lineage>
</organism>
<evidence type="ECO:0000313" key="1">
    <source>
        <dbReference type="Proteomes" id="UP000694920"/>
    </source>
</evidence>
<dbReference type="PANTHER" id="PTHR46612">
    <property type="entry name" value="XYLOSIDE XYLOSYLTRANSFERASE 1"/>
    <property type="match status" value="1"/>
</dbReference>
<name>A0AAJ7BQZ1_CEPCN</name>
<dbReference type="GeneID" id="107266371"/>
<keyword evidence="1" id="KW-1185">Reference proteome</keyword>
<dbReference type="GO" id="GO:0005789">
    <property type="term" value="C:endoplasmic reticulum membrane"/>
    <property type="evidence" value="ECO:0007669"/>
    <property type="project" value="TreeGrafter"/>
</dbReference>
<dbReference type="Gene3D" id="3.90.550.10">
    <property type="entry name" value="Spore Coat Polysaccharide Biosynthesis Protein SpsA, Chain A"/>
    <property type="match status" value="1"/>
</dbReference>
<gene>
    <name evidence="2" type="primary">LOC107266371</name>
</gene>
<dbReference type="PANTHER" id="PTHR46612:SF1">
    <property type="entry name" value="XYLOSIDE XYLOSYLTRANSFERASE 1"/>
    <property type="match status" value="1"/>
</dbReference>
<reference evidence="2" key="1">
    <citation type="submission" date="2025-08" db="UniProtKB">
        <authorList>
            <consortium name="RefSeq"/>
        </authorList>
    </citation>
    <scope>IDENTIFICATION</scope>
</reference>
<dbReference type="GO" id="GO:0140560">
    <property type="term" value="F:xylosyl alpha-1,3-xylosyltransferase activity"/>
    <property type="evidence" value="ECO:0007669"/>
    <property type="project" value="TreeGrafter"/>
</dbReference>